<reference evidence="1" key="1">
    <citation type="journal article" date="2023" name="IScience">
        <title>Live-bearing cockroach genome reveals convergent evolutionary mechanisms linked to viviparity in insects and beyond.</title>
        <authorList>
            <person name="Fouks B."/>
            <person name="Harrison M.C."/>
            <person name="Mikhailova A.A."/>
            <person name="Marchal E."/>
            <person name="English S."/>
            <person name="Carruthers M."/>
            <person name="Jennings E.C."/>
            <person name="Chiamaka E.L."/>
            <person name="Frigard R.A."/>
            <person name="Pippel M."/>
            <person name="Attardo G.M."/>
            <person name="Benoit J.B."/>
            <person name="Bornberg-Bauer E."/>
            <person name="Tobe S.S."/>
        </authorList>
    </citation>
    <scope>NUCLEOTIDE SEQUENCE</scope>
    <source>
        <strain evidence="1">Stay&amp;Tobe</strain>
    </source>
</reference>
<protein>
    <submittedName>
        <fullName evidence="1">Uncharacterized protein</fullName>
    </submittedName>
</protein>
<gene>
    <name evidence="1" type="ORF">L9F63_023510</name>
</gene>
<keyword evidence="2" id="KW-1185">Reference proteome</keyword>
<dbReference type="Proteomes" id="UP001233999">
    <property type="component" value="Unassembled WGS sequence"/>
</dbReference>
<dbReference type="AlphaFoldDB" id="A0AAD8E8M1"/>
<organism evidence="1 2">
    <name type="scientific">Diploptera punctata</name>
    <name type="common">Pacific beetle cockroach</name>
    <dbReference type="NCBI Taxonomy" id="6984"/>
    <lineage>
        <taxon>Eukaryota</taxon>
        <taxon>Metazoa</taxon>
        <taxon>Ecdysozoa</taxon>
        <taxon>Arthropoda</taxon>
        <taxon>Hexapoda</taxon>
        <taxon>Insecta</taxon>
        <taxon>Pterygota</taxon>
        <taxon>Neoptera</taxon>
        <taxon>Polyneoptera</taxon>
        <taxon>Dictyoptera</taxon>
        <taxon>Blattodea</taxon>
        <taxon>Blaberoidea</taxon>
        <taxon>Blaberidae</taxon>
        <taxon>Diplopterinae</taxon>
        <taxon>Diploptera</taxon>
    </lineage>
</organism>
<evidence type="ECO:0000313" key="2">
    <source>
        <dbReference type="Proteomes" id="UP001233999"/>
    </source>
</evidence>
<proteinExistence type="predicted"/>
<sequence length="109" mass="12283">MPKEKSSKIYLLHQWISWNSTLTTNGYIVYAKSCGKYIASVTLGKLVEYEPGTFHLIAFRVLEQTNHSIIARVARAALRVLWPDQENEGKLLLIVTDAAAYMIMAAINI</sequence>
<name>A0AAD8E8M1_DIPPU</name>
<evidence type="ECO:0000313" key="1">
    <source>
        <dbReference type="EMBL" id="KAJ9581320.1"/>
    </source>
</evidence>
<accession>A0AAD8E8M1</accession>
<reference evidence="1" key="2">
    <citation type="submission" date="2023-05" db="EMBL/GenBank/DDBJ databases">
        <authorList>
            <person name="Fouks B."/>
        </authorList>
    </citation>
    <scope>NUCLEOTIDE SEQUENCE</scope>
    <source>
        <strain evidence="1">Stay&amp;Tobe</strain>
        <tissue evidence="1">Testes</tissue>
    </source>
</reference>
<dbReference type="EMBL" id="JASPKZ010007954">
    <property type="protein sequence ID" value="KAJ9581320.1"/>
    <property type="molecule type" value="Genomic_DNA"/>
</dbReference>
<comment type="caution">
    <text evidence="1">The sequence shown here is derived from an EMBL/GenBank/DDBJ whole genome shotgun (WGS) entry which is preliminary data.</text>
</comment>